<evidence type="ECO:0000313" key="7">
    <source>
        <dbReference type="Proteomes" id="UP000799777"/>
    </source>
</evidence>
<feature type="compositionally biased region" description="Low complexity" evidence="4">
    <location>
        <begin position="25"/>
        <end position="38"/>
    </location>
</feature>
<proteinExistence type="inferred from homology"/>
<keyword evidence="3" id="KW-0862">Zinc</keyword>
<accession>A0A9P4GX77</accession>
<dbReference type="InterPro" id="IPR004910">
    <property type="entry name" value="Yippee/Mis18/Cereblon"/>
</dbReference>
<dbReference type="Proteomes" id="UP000799777">
    <property type="component" value="Unassembled WGS sequence"/>
</dbReference>
<evidence type="ECO:0000256" key="1">
    <source>
        <dbReference type="ARBA" id="ARBA00005613"/>
    </source>
</evidence>
<feature type="region of interest" description="Disordered" evidence="4">
    <location>
        <begin position="23"/>
        <end position="50"/>
    </location>
</feature>
<feature type="region of interest" description="Disordered" evidence="4">
    <location>
        <begin position="190"/>
        <end position="219"/>
    </location>
</feature>
<feature type="domain" description="Yippee" evidence="5">
    <location>
        <begin position="54"/>
        <end position="180"/>
    </location>
</feature>
<evidence type="ECO:0000313" key="6">
    <source>
        <dbReference type="EMBL" id="KAF2023635.1"/>
    </source>
</evidence>
<gene>
    <name evidence="6" type="ORF">EK21DRAFT_105182</name>
</gene>
<comment type="caution">
    <text evidence="6">The sequence shown here is derived from an EMBL/GenBank/DDBJ whole genome shotgun (WGS) entry which is preliminary data.</text>
</comment>
<keyword evidence="2" id="KW-0479">Metal-binding</keyword>
<organism evidence="6 7">
    <name type="scientific">Setomelanomma holmii</name>
    <dbReference type="NCBI Taxonomy" id="210430"/>
    <lineage>
        <taxon>Eukaryota</taxon>
        <taxon>Fungi</taxon>
        <taxon>Dikarya</taxon>
        <taxon>Ascomycota</taxon>
        <taxon>Pezizomycotina</taxon>
        <taxon>Dothideomycetes</taxon>
        <taxon>Pleosporomycetidae</taxon>
        <taxon>Pleosporales</taxon>
        <taxon>Pleosporineae</taxon>
        <taxon>Phaeosphaeriaceae</taxon>
        <taxon>Setomelanomma</taxon>
    </lineage>
</organism>
<comment type="similarity">
    <text evidence="1">Belongs to the yippee family.</text>
</comment>
<evidence type="ECO:0000256" key="2">
    <source>
        <dbReference type="ARBA" id="ARBA00022723"/>
    </source>
</evidence>
<evidence type="ECO:0000256" key="4">
    <source>
        <dbReference type="SAM" id="MobiDB-lite"/>
    </source>
</evidence>
<sequence length="242" mass="26675">MSPSPTQPFPLFLLPSIPFRRRRSSATTISASPTSTPSSSPPQPTSYLSTTPNSLLRCHKCLTDLIPTSSIISKGFTGRHGRAYLVSPPASPISHTHTFFGFSRGGTMSSTGWKTGDLPNTLTHKPVPRQLVTGAHTVSDISCRGCGSVLGWKYVEAAEEGQRYKVGKFILETKRVVKGVEWEDGRVDETKDDIEKNGGVEGKGDEEDEIEFDSQDEDECEDLFSGIWSPQLARRRRKNRAF</sequence>
<dbReference type="OrthoDB" id="6407410at2759"/>
<dbReference type="PANTHER" id="PTHR13848">
    <property type="entry name" value="PROTEIN YIPPEE-LIKE CG15309-RELATED"/>
    <property type="match status" value="1"/>
</dbReference>
<dbReference type="Pfam" id="PF03226">
    <property type="entry name" value="Yippee-Mis18"/>
    <property type="match status" value="1"/>
</dbReference>
<dbReference type="PROSITE" id="PS51792">
    <property type="entry name" value="YIPPEE"/>
    <property type="match status" value="1"/>
</dbReference>
<dbReference type="GO" id="GO:0046872">
    <property type="term" value="F:metal ion binding"/>
    <property type="evidence" value="ECO:0007669"/>
    <property type="project" value="UniProtKB-KW"/>
</dbReference>
<protein>
    <submittedName>
        <fullName evidence="6">Yippee-domain-containing protein</fullName>
    </submittedName>
</protein>
<name>A0A9P4GX77_9PLEO</name>
<keyword evidence="7" id="KW-1185">Reference proteome</keyword>
<feature type="compositionally biased region" description="Acidic residues" evidence="4">
    <location>
        <begin position="204"/>
        <end position="219"/>
    </location>
</feature>
<evidence type="ECO:0000256" key="3">
    <source>
        <dbReference type="ARBA" id="ARBA00022833"/>
    </source>
</evidence>
<reference evidence="6" key="1">
    <citation type="journal article" date="2020" name="Stud. Mycol.">
        <title>101 Dothideomycetes genomes: a test case for predicting lifestyles and emergence of pathogens.</title>
        <authorList>
            <person name="Haridas S."/>
            <person name="Albert R."/>
            <person name="Binder M."/>
            <person name="Bloem J."/>
            <person name="Labutti K."/>
            <person name="Salamov A."/>
            <person name="Andreopoulos B."/>
            <person name="Baker S."/>
            <person name="Barry K."/>
            <person name="Bills G."/>
            <person name="Bluhm B."/>
            <person name="Cannon C."/>
            <person name="Castanera R."/>
            <person name="Culley D."/>
            <person name="Daum C."/>
            <person name="Ezra D."/>
            <person name="Gonzalez J."/>
            <person name="Henrissat B."/>
            <person name="Kuo A."/>
            <person name="Liang C."/>
            <person name="Lipzen A."/>
            <person name="Lutzoni F."/>
            <person name="Magnuson J."/>
            <person name="Mondo S."/>
            <person name="Nolan M."/>
            <person name="Ohm R."/>
            <person name="Pangilinan J."/>
            <person name="Park H.-J."/>
            <person name="Ramirez L."/>
            <person name="Alfaro M."/>
            <person name="Sun H."/>
            <person name="Tritt A."/>
            <person name="Yoshinaga Y."/>
            <person name="Zwiers L.-H."/>
            <person name="Turgeon B."/>
            <person name="Goodwin S."/>
            <person name="Spatafora J."/>
            <person name="Crous P."/>
            <person name="Grigoriev I."/>
        </authorList>
    </citation>
    <scope>NUCLEOTIDE SEQUENCE</scope>
    <source>
        <strain evidence="6">CBS 110217</strain>
    </source>
</reference>
<dbReference type="InterPro" id="IPR039058">
    <property type="entry name" value="Yippee_fam"/>
</dbReference>
<evidence type="ECO:0000259" key="5">
    <source>
        <dbReference type="PROSITE" id="PS51792"/>
    </source>
</evidence>
<dbReference type="EMBL" id="ML978333">
    <property type="protein sequence ID" value="KAF2023635.1"/>
    <property type="molecule type" value="Genomic_DNA"/>
</dbReference>
<dbReference type="AlphaFoldDB" id="A0A9P4GX77"/>
<dbReference type="InterPro" id="IPR034751">
    <property type="entry name" value="Yippee"/>
</dbReference>